<evidence type="ECO:0000313" key="1">
    <source>
        <dbReference type="EMBL" id="SFT84360.1"/>
    </source>
</evidence>
<keyword evidence="2" id="KW-1185">Reference proteome</keyword>
<dbReference type="SUPFAM" id="SSF53756">
    <property type="entry name" value="UDP-Glycosyltransferase/glycogen phosphorylase"/>
    <property type="match status" value="1"/>
</dbReference>
<dbReference type="STRING" id="477690.SAMN05216474_2637"/>
<evidence type="ECO:0000313" key="2">
    <source>
        <dbReference type="Proteomes" id="UP000236454"/>
    </source>
</evidence>
<protein>
    <submittedName>
        <fullName evidence="1">Glycosyl transferases group 1</fullName>
    </submittedName>
</protein>
<gene>
    <name evidence="1" type="ORF">SAMN05216474_2637</name>
</gene>
<organism evidence="1 2">
    <name type="scientific">Lishizhenia tianjinensis</name>
    <dbReference type="NCBI Taxonomy" id="477690"/>
    <lineage>
        <taxon>Bacteria</taxon>
        <taxon>Pseudomonadati</taxon>
        <taxon>Bacteroidota</taxon>
        <taxon>Flavobacteriia</taxon>
        <taxon>Flavobacteriales</taxon>
        <taxon>Crocinitomicaceae</taxon>
        <taxon>Lishizhenia</taxon>
    </lineage>
</organism>
<dbReference type="EMBL" id="FPAS01000005">
    <property type="protein sequence ID" value="SFT84360.1"/>
    <property type="molecule type" value="Genomic_DNA"/>
</dbReference>
<proteinExistence type="predicted"/>
<dbReference type="RefSeq" id="WP_090251266.1">
    <property type="nucleotide sequence ID" value="NZ_FPAS01000005.1"/>
</dbReference>
<dbReference type="GO" id="GO:0016740">
    <property type="term" value="F:transferase activity"/>
    <property type="evidence" value="ECO:0007669"/>
    <property type="project" value="UniProtKB-KW"/>
</dbReference>
<keyword evidence="1" id="KW-0808">Transferase</keyword>
<name>A0A1I7BAW5_9FLAO</name>
<reference evidence="1 2" key="1">
    <citation type="submission" date="2016-10" db="EMBL/GenBank/DDBJ databases">
        <authorList>
            <person name="de Groot N.N."/>
        </authorList>
    </citation>
    <scope>NUCLEOTIDE SEQUENCE [LARGE SCALE GENOMIC DNA]</scope>
    <source>
        <strain evidence="1 2">CGMCC 1.7005</strain>
    </source>
</reference>
<dbReference type="Proteomes" id="UP000236454">
    <property type="component" value="Unassembled WGS sequence"/>
</dbReference>
<dbReference type="AlphaFoldDB" id="A0A1I7BAW5"/>
<dbReference type="OrthoDB" id="1094459at2"/>
<accession>A0A1I7BAW5</accession>
<sequence length="377" mass="43364">MKPKIHIVSFDVPYPADYGGVIDVYYRCKALTDFGYEVVLHCFDYGRGRPKELLEVVSEVHYYKRKSTILSLFSRQPMIVFSRKNKDLLNNLKKDDAPVIFEGQHCTAFIDHPDLKSRIKFIRCHNVESDYYHQLAEVENSLFKKIFFQIEARKLGRQEELFHFADGLFSVSEKDQKYFVNKYGNSEFLAVANPLSSGKYIPQKKKYILMHGNLSVMENEHAVRWVLEHVIHLVDHKLIVAGKNPNDEFLLLLKNHPQVEVHISPSNEILTQLIAEAQVNLLITFQATGIKHKLINALSNGGHIIANTPMLEGTKMDEFCSIANTPEEIKTQIETCFSKAIDLESIEERRSYLSAHYGLMAHAQQINEAIAKKKKRD</sequence>